<dbReference type="Gene3D" id="3.40.1460.10">
    <property type="entry name" value="Nuclease A inhibitor-like"/>
    <property type="match status" value="2"/>
</dbReference>
<dbReference type="InterPro" id="IPR012489">
    <property type="entry name" value="NucleaseA_inhib-like"/>
</dbReference>
<accession>A0A1Z4N8E1</accession>
<dbReference type="InterPro" id="IPR036587">
    <property type="entry name" value="NucleaseA_inhib-like_sf"/>
</dbReference>
<sequence>MQPKTEQLLATIQVILDSKSGFHLPGHEDGGYIYPFVWDATEKGEFNILNLSLSQNWLKLTDIENTIKSWRTMDYASNFNSFDFNENDKNAWANKIENLYQIIRDNLQNLESFYVKTSSYFPSSDLVGLIVGKTADGDWVTVFQTVYKETRIPQGLISRDPVNYSIPTQVLGENTLNLISQLQAITSELGTINLNGDFGGGYYYDYDYQIVYSAAETKEAAITQSLQGSEMLEISQFNNFYSEQKYLYDWYSDSEAEYAKHNKLNQFLKSNFAKIMMYRFSFWTQENIYLIGETAGGDWTGVYIKSEFVYNP</sequence>
<dbReference type="KEGG" id="ttq:NIES37_59770"/>
<dbReference type="Pfam" id="PF07924">
    <property type="entry name" value="NuiA"/>
    <property type="match status" value="1"/>
</dbReference>
<dbReference type="Proteomes" id="UP000218785">
    <property type="component" value="Chromosome"/>
</dbReference>
<gene>
    <name evidence="1" type="ORF">NIES37_59770</name>
</gene>
<dbReference type="SUPFAM" id="SSF82602">
    <property type="entry name" value="Nuclease A inhibitor (NuiA)"/>
    <property type="match status" value="1"/>
</dbReference>
<protein>
    <submittedName>
        <fullName evidence="1">Uncharacterized protein</fullName>
    </submittedName>
</protein>
<organism evidence="1 2">
    <name type="scientific">Tolypothrix tenuis PCC 7101</name>
    <dbReference type="NCBI Taxonomy" id="231146"/>
    <lineage>
        <taxon>Bacteria</taxon>
        <taxon>Bacillati</taxon>
        <taxon>Cyanobacteriota</taxon>
        <taxon>Cyanophyceae</taxon>
        <taxon>Nostocales</taxon>
        <taxon>Tolypothrichaceae</taxon>
        <taxon>Tolypothrix</taxon>
    </lineage>
</organism>
<keyword evidence="2" id="KW-1185">Reference proteome</keyword>
<proteinExistence type="predicted"/>
<dbReference type="AlphaFoldDB" id="A0A1Z4N8E1"/>
<evidence type="ECO:0000313" key="2">
    <source>
        <dbReference type="Proteomes" id="UP000218785"/>
    </source>
</evidence>
<dbReference type="RefSeq" id="WP_190446027.1">
    <property type="nucleotide sequence ID" value="NZ_CAWNJS010000001.1"/>
</dbReference>
<name>A0A1Z4N8E1_9CYAN</name>
<dbReference type="EMBL" id="AP018248">
    <property type="protein sequence ID" value="BAZ01970.1"/>
    <property type="molecule type" value="Genomic_DNA"/>
</dbReference>
<evidence type="ECO:0000313" key="1">
    <source>
        <dbReference type="EMBL" id="BAZ01970.1"/>
    </source>
</evidence>
<reference evidence="1 2" key="1">
    <citation type="submission" date="2017-06" db="EMBL/GenBank/DDBJ databases">
        <title>Genome sequencing of cyanobaciteial culture collection at National Institute for Environmental Studies (NIES).</title>
        <authorList>
            <person name="Hirose Y."/>
            <person name="Shimura Y."/>
            <person name="Fujisawa T."/>
            <person name="Nakamura Y."/>
            <person name="Kawachi M."/>
        </authorList>
    </citation>
    <scope>NUCLEOTIDE SEQUENCE [LARGE SCALE GENOMIC DNA]</scope>
    <source>
        <strain evidence="1 2">NIES-37</strain>
    </source>
</reference>